<evidence type="ECO:0000313" key="3">
    <source>
        <dbReference type="Proteomes" id="UP000004995"/>
    </source>
</evidence>
<dbReference type="Gramene" id="KQL08944">
    <property type="protein sequence ID" value="KQL08944"/>
    <property type="gene ID" value="SETIT_007801mg"/>
</dbReference>
<proteinExistence type="predicted"/>
<sequence length="53" mass="6077">MNKIKNNKHKRHKDLFTGVQLHTLKSTSPLRTHEGGLFTPKPLSSLQRPQRSS</sequence>
<name>K3Y0U0_SETIT</name>
<evidence type="ECO:0000313" key="2">
    <source>
        <dbReference type="EnsemblPlants" id="KQL08944"/>
    </source>
</evidence>
<reference evidence="2" key="2">
    <citation type="submission" date="2018-08" db="UniProtKB">
        <authorList>
            <consortium name="EnsemblPlants"/>
        </authorList>
    </citation>
    <scope>IDENTIFICATION</scope>
    <source>
        <strain evidence="2">Yugu1</strain>
    </source>
</reference>
<organism evidence="2 3">
    <name type="scientific">Setaria italica</name>
    <name type="common">Foxtail millet</name>
    <name type="synonym">Panicum italicum</name>
    <dbReference type="NCBI Taxonomy" id="4555"/>
    <lineage>
        <taxon>Eukaryota</taxon>
        <taxon>Viridiplantae</taxon>
        <taxon>Streptophyta</taxon>
        <taxon>Embryophyta</taxon>
        <taxon>Tracheophyta</taxon>
        <taxon>Spermatophyta</taxon>
        <taxon>Magnoliopsida</taxon>
        <taxon>Liliopsida</taxon>
        <taxon>Poales</taxon>
        <taxon>Poaceae</taxon>
        <taxon>PACMAD clade</taxon>
        <taxon>Panicoideae</taxon>
        <taxon>Panicodae</taxon>
        <taxon>Paniceae</taxon>
        <taxon>Cenchrinae</taxon>
        <taxon>Setaria</taxon>
    </lineage>
</organism>
<feature type="region of interest" description="Disordered" evidence="1">
    <location>
        <begin position="1"/>
        <end position="53"/>
    </location>
</feature>
<dbReference type="HOGENOM" id="CLU_3072273_0_0_1"/>
<feature type="compositionally biased region" description="Basic residues" evidence="1">
    <location>
        <begin position="1"/>
        <end position="13"/>
    </location>
</feature>
<dbReference type="Proteomes" id="UP000004995">
    <property type="component" value="Unassembled WGS sequence"/>
</dbReference>
<dbReference type="AlphaFoldDB" id="K3Y0U0"/>
<dbReference type="InParanoid" id="K3Y0U0"/>
<reference evidence="3" key="1">
    <citation type="journal article" date="2012" name="Nat. Biotechnol.">
        <title>Reference genome sequence of the model plant Setaria.</title>
        <authorList>
            <person name="Bennetzen J.L."/>
            <person name="Schmutz J."/>
            <person name="Wang H."/>
            <person name="Percifield R."/>
            <person name="Hawkins J."/>
            <person name="Pontaroli A.C."/>
            <person name="Estep M."/>
            <person name="Feng L."/>
            <person name="Vaughn J.N."/>
            <person name="Grimwood J."/>
            <person name="Jenkins J."/>
            <person name="Barry K."/>
            <person name="Lindquist E."/>
            <person name="Hellsten U."/>
            <person name="Deshpande S."/>
            <person name="Wang X."/>
            <person name="Wu X."/>
            <person name="Mitros T."/>
            <person name="Triplett J."/>
            <person name="Yang X."/>
            <person name="Ye C.Y."/>
            <person name="Mauro-Herrera M."/>
            <person name="Wang L."/>
            <person name="Li P."/>
            <person name="Sharma M."/>
            <person name="Sharma R."/>
            <person name="Ronald P.C."/>
            <person name="Panaud O."/>
            <person name="Kellogg E.A."/>
            <person name="Brutnell T.P."/>
            <person name="Doust A.N."/>
            <person name="Tuskan G.A."/>
            <person name="Rokhsar D."/>
            <person name="Devos K.M."/>
        </authorList>
    </citation>
    <scope>NUCLEOTIDE SEQUENCE [LARGE SCALE GENOMIC DNA]</scope>
    <source>
        <strain evidence="3">cv. Yugu1</strain>
    </source>
</reference>
<accession>K3Y0U0</accession>
<protein>
    <submittedName>
        <fullName evidence="2">Uncharacterized protein</fullName>
    </submittedName>
</protein>
<dbReference type="EnsemblPlants" id="KQL08944">
    <property type="protein sequence ID" value="KQL08944"/>
    <property type="gene ID" value="SETIT_007801mg"/>
</dbReference>
<keyword evidence="3" id="KW-1185">Reference proteome</keyword>
<dbReference type="EMBL" id="AGNK02002165">
    <property type="status" value="NOT_ANNOTATED_CDS"/>
    <property type="molecule type" value="Genomic_DNA"/>
</dbReference>
<feature type="compositionally biased region" description="Polar residues" evidence="1">
    <location>
        <begin position="42"/>
        <end position="53"/>
    </location>
</feature>
<evidence type="ECO:0000256" key="1">
    <source>
        <dbReference type="SAM" id="MobiDB-lite"/>
    </source>
</evidence>